<proteinExistence type="predicted"/>
<evidence type="ECO:0000313" key="3">
    <source>
        <dbReference type="Proteomes" id="UP000325577"/>
    </source>
</evidence>
<sequence length="130" mass="13996">MRKMGSKSVFWADLEAAAAAVDSVNLIFHTIAAVHGRLLLVLFGILPLLLLHVLKLEFGFDLEDVLVADTDDDDDDSSDGSFPHWYSLVLAFHSPQFASSSVTATTLKPDTAAPAYSKGPCHSTLQIPSP</sequence>
<organism evidence="2 3">
    <name type="scientific">Nyssa sinensis</name>
    <dbReference type="NCBI Taxonomy" id="561372"/>
    <lineage>
        <taxon>Eukaryota</taxon>
        <taxon>Viridiplantae</taxon>
        <taxon>Streptophyta</taxon>
        <taxon>Embryophyta</taxon>
        <taxon>Tracheophyta</taxon>
        <taxon>Spermatophyta</taxon>
        <taxon>Magnoliopsida</taxon>
        <taxon>eudicotyledons</taxon>
        <taxon>Gunneridae</taxon>
        <taxon>Pentapetalae</taxon>
        <taxon>asterids</taxon>
        <taxon>Cornales</taxon>
        <taxon>Nyssaceae</taxon>
        <taxon>Nyssa</taxon>
    </lineage>
</organism>
<name>A0A5J5A8Y2_9ASTE</name>
<dbReference type="EMBL" id="CM018046">
    <property type="protein sequence ID" value="KAA8526779.1"/>
    <property type="molecule type" value="Genomic_DNA"/>
</dbReference>
<feature type="transmembrane region" description="Helical" evidence="1">
    <location>
        <begin position="34"/>
        <end position="54"/>
    </location>
</feature>
<dbReference type="OrthoDB" id="1927134at2759"/>
<keyword evidence="3" id="KW-1185">Reference proteome</keyword>
<dbReference type="AlphaFoldDB" id="A0A5J5A8Y2"/>
<reference evidence="2 3" key="1">
    <citation type="submission" date="2019-09" db="EMBL/GenBank/DDBJ databases">
        <title>A chromosome-level genome assembly of the Chinese tupelo Nyssa sinensis.</title>
        <authorList>
            <person name="Yang X."/>
            <person name="Kang M."/>
            <person name="Yang Y."/>
            <person name="Xiong H."/>
            <person name="Wang M."/>
            <person name="Zhang Z."/>
            <person name="Wang Z."/>
            <person name="Wu H."/>
            <person name="Ma T."/>
            <person name="Liu J."/>
            <person name="Xi Z."/>
        </authorList>
    </citation>
    <scope>NUCLEOTIDE SEQUENCE [LARGE SCALE GENOMIC DNA]</scope>
    <source>
        <strain evidence="2">J267</strain>
        <tissue evidence="2">Leaf</tissue>
    </source>
</reference>
<protein>
    <submittedName>
        <fullName evidence="2">Uncharacterized protein</fullName>
    </submittedName>
</protein>
<evidence type="ECO:0000313" key="2">
    <source>
        <dbReference type="EMBL" id="KAA8526779.1"/>
    </source>
</evidence>
<gene>
    <name evidence="2" type="ORF">F0562_008992</name>
</gene>
<keyword evidence="1" id="KW-0472">Membrane</keyword>
<evidence type="ECO:0000256" key="1">
    <source>
        <dbReference type="SAM" id="Phobius"/>
    </source>
</evidence>
<accession>A0A5J5A8Y2</accession>
<keyword evidence="1" id="KW-1133">Transmembrane helix</keyword>
<dbReference type="Proteomes" id="UP000325577">
    <property type="component" value="Linkage Group LG3"/>
</dbReference>
<keyword evidence="1" id="KW-0812">Transmembrane</keyword>